<dbReference type="OrthoDB" id="1932526at2759"/>
<dbReference type="GO" id="GO:0003677">
    <property type="term" value="F:DNA binding"/>
    <property type="evidence" value="ECO:0007669"/>
    <property type="project" value="UniProtKB-UniRule"/>
</dbReference>
<evidence type="ECO:0000256" key="9">
    <source>
        <dbReference type="PROSITE-ProRule" id="PRU00108"/>
    </source>
</evidence>
<dbReference type="PANTHER" id="PTHR45940:SF42">
    <property type="entry name" value="WUSCHEL-RELATED HOMEOBOX 3"/>
    <property type="match status" value="1"/>
</dbReference>
<keyword evidence="5 9" id="KW-0371">Homeobox</keyword>
<evidence type="ECO:0000256" key="4">
    <source>
        <dbReference type="ARBA" id="ARBA00023125"/>
    </source>
</evidence>
<evidence type="ECO:0000259" key="11">
    <source>
        <dbReference type="PROSITE" id="PS50071"/>
    </source>
</evidence>
<dbReference type="Gene3D" id="1.10.10.60">
    <property type="entry name" value="Homeodomain-like"/>
    <property type="match status" value="1"/>
</dbReference>
<keyword evidence="6" id="KW-0804">Transcription</keyword>
<dbReference type="PROSITE" id="PS50071">
    <property type="entry name" value="HOMEOBOX_2"/>
    <property type="match status" value="1"/>
</dbReference>
<dbReference type="OMA" id="MNEYYCT"/>
<dbReference type="GO" id="GO:0009947">
    <property type="term" value="P:centrolateral axis specification"/>
    <property type="evidence" value="ECO:0007669"/>
    <property type="project" value="EnsemblPlants"/>
</dbReference>
<reference evidence="13" key="1">
    <citation type="journal article" date="2015" name="Nat. Plants">
        <title>Genome expansion of Arabis alpina linked with retrotransposition and reduced symmetric DNA methylation.</title>
        <authorList>
            <person name="Willing E.M."/>
            <person name="Rawat V."/>
            <person name="Mandakova T."/>
            <person name="Maumus F."/>
            <person name="James G.V."/>
            <person name="Nordstroem K.J."/>
            <person name="Becker C."/>
            <person name="Warthmann N."/>
            <person name="Chica C."/>
            <person name="Szarzynska B."/>
            <person name="Zytnicki M."/>
            <person name="Albani M.C."/>
            <person name="Kiefer C."/>
            <person name="Bergonzi S."/>
            <person name="Castaings L."/>
            <person name="Mateos J.L."/>
            <person name="Berns M.C."/>
            <person name="Bujdoso N."/>
            <person name="Piofczyk T."/>
            <person name="de Lorenzo L."/>
            <person name="Barrero-Sicilia C."/>
            <person name="Mateos I."/>
            <person name="Piednoel M."/>
            <person name="Hagmann J."/>
            <person name="Chen-Min-Tao R."/>
            <person name="Iglesias-Fernandez R."/>
            <person name="Schuster S.C."/>
            <person name="Alonso-Blanco C."/>
            <person name="Roudier F."/>
            <person name="Carbonero P."/>
            <person name="Paz-Ares J."/>
            <person name="Davis S.J."/>
            <person name="Pecinka A."/>
            <person name="Quesneville H."/>
            <person name="Colot V."/>
            <person name="Lysak M.A."/>
            <person name="Weigel D."/>
            <person name="Coupland G."/>
            <person name="Schneeberger K."/>
        </authorList>
    </citation>
    <scope>NUCLEOTIDE SEQUENCE [LARGE SCALE GENOMIC DNA]</scope>
    <source>
        <strain evidence="13">cv. Pajares</strain>
    </source>
</reference>
<dbReference type="InterPro" id="IPR001356">
    <property type="entry name" value="HD"/>
</dbReference>
<evidence type="ECO:0000256" key="5">
    <source>
        <dbReference type="ARBA" id="ARBA00023155"/>
    </source>
</evidence>
<dbReference type="eggNOG" id="ENOG502S13K">
    <property type="taxonomic scope" value="Eukaryota"/>
</dbReference>
<name>A0A087GQY0_ARAAL</name>
<dbReference type="FunFam" id="1.10.10.60:FF:000146">
    <property type="entry name" value="WUSCHEL-related homeobox 4"/>
    <property type="match status" value="1"/>
</dbReference>
<keyword evidence="13" id="KW-1185">Reference proteome</keyword>
<dbReference type="Proteomes" id="UP000029120">
    <property type="component" value="Chromosome 6"/>
</dbReference>
<keyword evidence="3" id="KW-0805">Transcription regulation</keyword>
<evidence type="ECO:0000313" key="13">
    <source>
        <dbReference type="Proteomes" id="UP000029120"/>
    </source>
</evidence>
<dbReference type="GO" id="GO:0005634">
    <property type="term" value="C:nucleus"/>
    <property type="evidence" value="ECO:0007669"/>
    <property type="project" value="UniProtKB-SubCell"/>
</dbReference>
<dbReference type="GO" id="GO:0009908">
    <property type="term" value="P:flower development"/>
    <property type="evidence" value="ECO:0007669"/>
    <property type="project" value="EnsemblPlants"/>
</dbReference>
<dbReference type="GO" id="GO:0009943">
    <property type="term" value="P:adaxial/abaxial axis specification"/>
    <property type="evidence" value="ECO:0007669"/>
    <property type="project" value="EnsemblPlants"/>
</dbReference>
<dbReference type="SUPFAM" id="SSF46689">
    <property type="entry name" value="Homeodomain-like"/>
    <property type="match status" value="1"/>
</dbReference>
<dbReference type="InterPro" id="IPR044555">
    <property type="entry name" value="WUSCHEL-like"/>
</dbReference>
<evidence type="ECO:0000256" key="1">
    <source>
        <dbReference type="ARBA" id="ARBA00004123"/>
    </source>
</evidence>
<proteinExistence type="inferred from homology"/>
<dbReference type="InterPro" id="IPR009057">
    <property type="entry name" value="Homeodomain-like_sf"/>
</dbReference>
<dbReference type="PANTHER" id="PTHR45940">
    <property type="entry name" value="WUSCHEL-RELATED HOMEOBOX 1-RELATED"/>
    <property type="match status" value="1"/>
</dbReference>
<keyword evidence="4 9" id="KW-0238">DNA-binding</keyword>
<evidence type="ECO:0000256" key="6">
    <source>
        <dbReference type="ARBA" id="ARBA00023163"/>
    </source>
</evidence>
<dbReference type="EMBL" id="CM002874">
    <property type="protein sequence ID" value="KFK32282.1"/>
    <property type="molecule type" value="Genomic_DNA"/>
</dbReference>
<evidence type="ECO:0000256" key="8">
    <source>
        <dbReference type="ARBA" id="ARBA00024040"/>
    </source>
</evidence>
<dbReference type="GO" id="GO:0010482">
    <property type="term" value="P:regulation of epidermal cell division"/>
    <property type="evidence" value="ECO:0007669"/>
    <property type="project" value="EnsemblPlants"/>
</dbReference>
<comment type="subcellular location">
    <subcellularLocation>
        <location evidence="1 9 10">Nucleus</location>
    </subcellularLocation>
</comment>
<keyword evidence="7 9" id="KW-0539">Nucleus</keyword>
<gene>
    <name evidence="12" type="ordered locus">AALP_Aa6g222100</name>
</gene>
<evidence type="ECO:0000256" key="10">
    <source>
        <dbReference type="RuleBase" id="RU000682"/>
    </source>
</evidence>
<protein>
    <recommendedName>
        <fullName evidence="11">Homeobox domain-containing protein</fullName>
    </recommendedName>
</protein>
<sequence length="239" mass="27544">MSPVASTRWCPTPEQLMILEEMYRSGIRTPNAVQIQQITAHLAFYGRIEGKNVFYWFQNHKARDRQKLRKKLAKQLHQQQHQLQLQLQQIKPKPIPIMSQPINNIVDHHHPYHHHHHNHYHHRPYDQMSFPCCSQPSTICLSHQGNGGGEAQSKVVNEYCCNKSGDEEMLMQKPITGPNSLYGRDWMMMMDMGPRPSYPSSSSSIPCCSMTMSSPKIPLKTLELFPISSINSKQDSTKL</sequence>
<dbReference type="Gramene" id="KFK32282">
    <property type="protein sequence ID" value="KFK32282"/>
    <property type="gene ID" value="AALP_AA6G222100"/>
</dbReference>
<dbReference type="CDD" id="cd00086">
    <property type="entry name" value="homeodomain"/>
    <property type="match status" value="1"/>
</dbReference>
<evidence type="ECO:0000256" key="2">
    <source>
        <dbReference type="ARBA" id="ARBA00022473"/>
    </source>
</evidence>
<dbReference type="GO" id="GO:0003700">
    <property type="term" value="F:DNA-binding transcription factor activity"/>
    <property type="evidence" value="ECO:0007669"/>
    <property type="project" value="InterPro"/>
</dbReference>
<dbReference type="Pfam" id="PF00046">
    <property type="entry name" value="Homeodomain"/>
    <property type="match status" value="1"/>
</dbReference>
<evidence type="ECO:0000256" key="3">
    <source>
        <dbReference type="ARBA" id="ARBA00023015"/>
    </source>
</evidence>
<feature type="domain" description="Homeobox" evidence="11">
    <location>
        <begin position="12"/>
        <end position="67"/>
    </location>
</feature>
<organism evidence="12 13">
    <name type="scientific">Arabis alpina</name>
    <name type="common">Alpine rock-cress</name>
    <dbReference type="NCBI Taxonomy" id="50452"/>
    <lineage>
        <taxon>Eukaryota</taxon>
        <taxon>Viridiplantae</taxon>
        <taxon>Streptophyta</taxon>
        <taxon>Embryophyta</taxon>
        <taxon>Tracheophyta</taxon>
        <taxon>Spermatophyta</taxon>
        <taxon>Magnoliopsida</taxon>
        <taxon>eudicotyledons</taxon>
        <taxon>Gunneridae</taxon>
        <taxon>Pentapetalae</taxon>
        <taxon>rosids</taxon>
        <taxon>malvids</taxon>
        <taxon>Brassicales</taxon>
        <taxon>Brassicaceae</taxon>
        <taxon>Arabideae</taxon>
        <taxon>Arabis</taxon>
    </lineage>
</organism>
<comment type="similarity">
    <text evidence="8">Belongs to the WUS homeobox family.</text>
</comment>
<feature type="DNA-binding region" description="Homeobox" evidence="9">
    <location>
        <begin position="14"/>
        <end position="68"/>
    </location>
</feature>
<evidence type="ECO:0000256" key="7">
    <source>
        <dbReference type="ARBA" id="ARBA00023242"/>
    </source>
</evidence>
<accession>A0A087GQY0</accession>
<evidence type="ECO:0000313" key="12">
    <source>
        <dbReference type="EMBL" id="KFK32282.1"/>
    </source>
</evidence>
<dbReference type="AlphaFoldDB" id="A0A087GQY0"/>
<keyword evidence="2" id="KW-0217">Developmental protein</keyword>
<dbReference type="GO" id="GO:0010865">
    <property type="term" value="P:stipule development"/>
    <property type="evidence" value="ECO:0007669"/>
    <property type="project" value="EnsemblPlants"/>
</dbReference>
<dbReference type="SMART" id="SM00389">
    <property type="entry name" value="HOX"/>
    <property type="match status" value="1"/>
</dbReference>